<evidence type="ECO:0000313" key="4">
    <source>
        <dbReference type="Proteomes" id="UP001430356"/>
    </source>
</evidence>
<proteinExistence type="predicted"/>
<sequence length="261" mass="28691">MSSWWRAALLVLSVAALVCAGVAQAASQTYALERRVGSEGTWTRLGTFAISRISPSAPARISTQLGAEASLSMEERQQFTAADVIFYRAYPHEEGQPVPRFAATVVIAPCSLIRGFLAVDGKTVVLNENIKVVPGPNTSLLGLQVSSETNIFHSKMQKGDECDRSVVQTLFPTVRLKTSLGLAHPAKAARKVRYEDLTALAEAERARNNKEKPPPAKRQVRNADGEIVEEDVPVDDRSFLQKYWMYLALPIVMSFVQNMKS</sequence>
<feature type="chain" id="PRO_5043575499" evidence="2">
    <location>
        <begin position="21"/>
        <end position="261"/>
    </location>
</feature>
<keyword evidence="3" id="KW-0472">Membrane</keyword>
<evidence type="ECO:0000256" key="2">
    <source>
        <dbReference type="SAM" id="SignalP"/>
    </source>
</evidence>
<keyword evidence="4" id="KW-1185">Reference proteome</keyword>
<name>A0AAW0FAL8_9TRYP</name>
<protein>
    <submittedName>
        <fullName evidence="3">Transmembrane protein</fullName>
    </submittedName>
</protein>
<feature type="region of interest" description="Disordered" evidence="1">
    <location>
        <begin position="204"/>
        <end position="224"/>
    </location>
</feature>
<dbReference type="AlphaFoldDB" id="A0AAW0FAL8"/>
<feature type="compositionally biased region" description="Basic and acidic residues" evidence="1">
    <location>
        <begin position="204"/>
        <end position="214"/>
    </location>
</feature>
<dbReference type="Pfam" id="PF21203">
    <property type="entry name" value="ECM10"/>
    <property type="match status" value="1"/>
</dbReference>
<evidence type="ECO:0000256" key="1">
    <source>
        <dbReference type="SAM" id="MobiDB-lite"/>
    </source>
</evidence>
<dbReference type="EMBL" id="JAECZO010000026">
    <property type="protein sequence ID" value="KAK7202206.1"/>
    <property type="molecule type" value="Genomic_DNA"/>
</dbReference>
<evidence type="ECO:0000313" key="3">
    <source>
        <dbReference type="EMBL" id="KAK7202206.1"/>
    </source>
</evidence>
<accession>A0AAW0FAL8</accession>
<feature type="signal peptide" evidence="2">
    <location>
        <begin position="1"/>
        <end position="20"/>
    </location>
</feature>
<dbReference type="Proteomes" id="UP001430356">
    <property type="component" value="Unassembled WGS sequence"/>
</dbReference>
<keyword evidence="3" id="KW-0812">Transmembrane</keyword>
<reference evidence="3 4" key="1">
    <citation type="journal article" date="2021" name="MBio">
        <title>A New Model Trypanosomatid, Novymonas esmeraldas: Genomic Perception of Its 'Candidatus Pandoraea novymonadis' Endosymbiont.</title>
        <authorList>
            <person name="Zakharova A."/>
            <person name="Saura A."/>
            <person name="Butenko A."/>
            <person name="Podesvova L."/>
            <person name="Warmusova S."/>
            <person name="Kostygov A.Y."/>
            <person name="Nenarokova A."/>
            <person name="Lukes J."/>
            <person name="Opperdoes F.R."/>
            <person name="Yurchenko V."/>
        </authorList>
    </citation>
    <scope>NUCLEOTIDE SEQUENCE [LARGE SCALE GENOMIC DNA]</scope>
    <source>
        <strain evidence="3 4">E262AT.01</strain>
    </source>
</reference>
<comment type="caution">
    <text evidence="3">The sequence shown here is derived from an EMBL/GenBank/DDBJ whole genome shotgun (WGS) entry which is preliminary data.</text>
</comment>
<gene>
    <name evidence="3" type="ORF">NESM_000290900</name>
</gene>
<organism evidence="3 4">
    <name type="scientific">Novymonas esmeraldas</name>
    <dbReference type="NCBI Taxonomy" id="1808958"/>
    <lineage>
        <taxon>Eukaryota</taxon>
        <taxon>Discoba</taxon>
        <taxon>Euglenozoa</taxon>
        <taxon>Kinetoplastea</taxon>
        <taxon>Metakinetoplastina</taxon>
        <taxon>Trypanosomatida</taxon>
        <taxon>Trypanosomatidae</taxon>
        <taxon>Novymonas</taxon>
    </lineage>
</organism>
<keyword evidence="2" id="KW-0732">Signal</keyword>